<keyword evidence="12" id="KW-0046">Antibiotic resistance</keyword>
<dbReference type="SUPFAM" id="SSF56281">
    <property type="entry name" value="Metallo-hydrolase/oxidoreductase"/>
    <property type="match status" value="1"/>
</dbReference>
<dbReference type="PANTHER" id="PTHR42951:SF4">
    <property type="entry name" value="ACYL-COENZYME A THIOESTERASE MBLAC2"/>
    <property type="match status" value="1"/>
</dbReference>
<feature type="signal peptide" evidence="13">
    <location>
        <begin position="1"/>
        <end position="23"/>
    </location>
</feature>
<evidence type="ECO:0000256" key="6">
    <source>
        <dbReference type="ARBA" id="ARBA00012865"/>
    </source>
</evidence>
<comment type="cofactor">
    <cofactor evidence="2">
        <name>Zn(2+)</name>
        <dbReference type="ChEBI" id="CHEBI:29105"/>
    </cofactor>
</comment>
<dbReference type="SMART" id="SM00849">
    <property type="entry name" value="Lactamase_B"/>
    <property type="match status" value="1"/>
</dbReference>
<gene>
    <name evidence="15" type="ORF">RQM59_04080</name>
</gene>
<evidence type="ECO:0000256" key="4">
    <source>
        <dbReference type="ARBA" id="ARBA00005250"/>
    </source>
</evidence>
<evidence type="ECO:0000256" key="9">
    <source>
        <dbReference type="ARBA" id="ARBA00022764"/>
    </source>
</evidence>
<dbReference type="InterPro" id="IPR001279">
    <property type="entry name" value="Metallo-B-lactamas"/>
</dbReference>
<keyword evidence="16" id="KW-1185">Reference proteome</keyword>
<evidence type="ECO:0000256" key="11">
    <source>
        <dbReference type="ARBA" id="ARBA00022833"/>
    </source>
</evidence>
<evidence type="ECO:0000256" key="8">
    <source>
        <dbReference type="ARBA" id="ARBA00022729"/>
    </source>
</evidence>
<dbReference type="CDD" id="cd16282">
    <property type="entry name" value="metallo-hydrolase-like_MBL-fold"/>
    <property type="match status" value="1"/>
</dbReference>
<dbReference type="Pfam" id="PF00753">
    <property type="entry name" value="Lactamase_B"/>
    <property type="match status" value="1"/>
</dbReference>
<dbReference type="PANTHER" id="PTHR42951">
    <property type="entry name" value="METALLO-BETA-LACTAMASE DOMAIN-CONTAINING"/>
    <property type="match status" value="1"/>
</dbReference>
<proteinExistence type="inferred from homology"/>
<dbReference type="EC" id="3.5.2.6" evidence="6"/>
<evidence type="ECO:0000256" key="10">
    <source>
        <dbReference type="ARBA" id="ARBA00022801"/>
    </source>
</evidence>
<comment type="subcellular location">
    <subcellularLocation>
        <location evidence="3">Periplasm</location>
    </subcellularLocation>
</comment>
<dbReference type="InterPro" id="IPR036866">
    <property type="entry name" value="RibonucZ/Hydroxyglut_hydro"/>
</dbReference>
<dbReference type="Gene3D" id="3.60.15.10">
    <property type="entry name" value="Ribonuclease Z/Hydroxyacylglutathione hydrolase-like"/>
    <property type="match status" value="1"/>
</dbReference>
<keyword evidence="11" id="KW-0862">Zinc</keyword>
<dbReference type="InterPro" id="IPR001018">
    <property type="entry name" value="Beta-lactamase_class-B_CS"/>
</dbReference>
<evidence type="ECO:0000313" key="15">
    <source>
        <dbReference type="EMBL" id="MDT7831543.1"/>
    </source>
</evidence>
<organism evidence="15 16">
    <name type="scientific">Asprobacillus argus</name>
    <dbReference type="NCBI Taxonomy" id="3076534"/>
    <lineage>
        <taxon>Bacteria</taxon>
        <taxon>Pseudomonadati</taxon>
        <taxon>Bacteroidota</taxon>
        <taxon>Flavobacteriia</taxon>
        <taxon>Flavobacteriales</taxon>
        <taxon>Flavobacteriaceae</taxon>
        <taxon>Asprobacillus</taxon>
    </lineage>
</organism>
<keyword evidence="10" id="KW-0378">Hydrolase</keyword>
<keyword evidence="7" id="KW-0479">Metal-binding</keyword>
<accession>A0ABU3LD68</accession>
<evidence type="ECO:0000256" key="5">
    <source>
        <dbReference type="ARBA" id="ARBA00011245"/>
    </source>
</evidence>
<feature type="chain" id="PRO_5047415509" description="beta-lactamase" evidence="13">
    <location>
        <begin position="24"/>
        <end position="296"/>
    </location>
</feature>
<evidence type="ECO:0000256" key="12">
    <source>
        <dbReference type="ARBA" id="ARBA00023251"/>
    </source>
</evidence>
<keyword evidence="9" id="KW-0574">Periplasm</keyword>
<reference evidence="15 16" key="1">
    <citation type="submission" date="2023-09" db="EMBL/GenBank/DDBJ databases">
        <title>Novel taxa isolated from Blanes Bay.</title>
        <authorList>
            <person name="Rey-Velasco X."/>
            <person name="Lucena T."/>
        </authorList>
    </citation>
    <scope>NUCLEOTIDE SEQUENCE [LARGE SCALE GENOMIC DNA]</scope>
    <source>
        <strain evidence="15 16">S356</strain>
    </source>
</reference>
<evidence type="ECO:0000256" key="3">
    <source>
        <dbReference type="ARBA" id="ARBA00004418"/>
    </source>
</evidence>
<evidence type="ECO:0000313" key="16">
    <source>
        <dbReference type="Proteomes" id="UP001257277"/>
    </source>
</evidence>
<dbReference type="PROSITE" id="PS00743">
    <property type="entry name" value="BETA_LACTAMASE_B_1"/>
    <property type="match status" value="1"/>
</dbReference>
<evidence type="ECO:0000256" key="13">
    <source>
        <dbReference type="SAM" id="SignalP"/>
    </source>
</evidence>
<sequence length="296" mass="33349">MKKIKYFLIVVIFGAAMNISAQKNDIKIISTKLTDNYYMLKGRGGNIGLLIGNDGVLMIDDQFAPLTPKILEAIKKITPKPVSYLLNTHWHGDHTGGNQNMSKEGATIVSHENVRKRMSKDQVVRGRTKKASPKDALPVLTFTEDMMFHYNDDAILFTHLHDAHTDGDAIVYFTKNNVIHTGDTYFQGRFPYIDLDSGGSIDGYIAGIGKIIMLADENTKIMPGHGNVANREELIAYKKMLEDLKTKVQAEIDNGKSFEEVKNNKELTKEYASFSGWITEERIRTTIYKSLKEVKK</sequence>
<evidence type="ECO:0000256" key="7">
    <source>
        <dbReference type="ARBA" id="ARBA00022723"/>
    </source>
</evidence>
<name>A0ABU3LD68_9FLAO</name>
<comment type="caution">
    <text evidence="15">The sequence shown here is derived from an EMBL/GenBank/DDBJ whole genome shotgun (WGS) entry which is preliminary data.</text>
</comment>
<comment type="similarity">
    <text evidence="4">Belongs to the metallo-beta-lactamase superfamily. Class-B beta-lactamase family.</text>
</comment>
<evidence type="ECO:0000256" key="1">
    <source>
        <dbReference type="ARBA" id="ARBA00001526"/>
    </source>
</evidence>
<comment type="catalytic activity">
    <reaction evidence="1">
        <text>a beta-lactam + H2O = a substituted beta-amino acid</text>
        <dbReference type="Rhea" id="RHEA:20401"/>
        <dbReference type="ChEBI" id="CHEBI:15377"/>
        <dbReference type="ChEBI" id="CHEBI:35627"/>
        <dbReference type="ChEBI" id="CHEBI:140347"/>
        <dbReference type="EC" id="3.5.2.6"/>
    </reaction>
</comment>
<dbReference type="EMBL" id="JAVTTO010000002">
    <property type="protein sequence ID" value="MDT7831543.1"/>
    <property type="molecule type" value="Genomic_DNA"/>
</dbReference>
<evidence type="ECO:0000259" key="14">
    <source>
        <dbReference type="SMART" id="SM00849"/>
    </source>
</evidence>
<dbReference type="Proteomes" id="UP001257277">
    <property type="component" value="Unassembled WGS sequence"/>
</dbReference>
<protein>
    <recommendedName>
        <fullName evidence="6">beta-lactamase</fullName>
        <ecNumber evidence="6">3.5.2.6</ecNumber>
    </recommendedName>
</protein>
<feature type="domain" description="Metallo-beta-lactamase" evidence="14">
    <location>
        <begin position="44"/>
        <end position="225"/>
    </location>
</feature>
<evidence type="ECO:0000256" key="2">
    <source>
        <dbReference type="ARBA" id="ARBA00001947"/>
    </source>
</evidence>
<keyword evidence="8 13" id="KW-0732">Signal</keyword>
<comment type="subunit">
    <text evidence="5">Monomer.</text>
</comment>
<dbReference type="RefSeq" id="WP_349240804.1">
    <property type="nucleotide sequence ID" value="NZ_JAVTTO010000002.1"/>
</dbReference>
<dbReference type="InterPro" id="IPR050855">
    <property type="entry name" value="NDM-1-like"/>
</dbReference>